<dbReference type="OrthoDB" id="2505969at2759"/>
<keyword evidence="2" id="KW-1185">Reference proteome</keyword>
<dbReference type="HOGENOM" id="CLU_137509_0_0_1"/>
<evidence type="ECO:0000313" key="1">
    <source>
        <dbReference type="EMBL" id="KIK12326.1"/>
    </source>
</evidence>
<organism evidence="1 2">
    <name type="scientific">Pisolithus microcarpus 441</name>
    <dbReference type="NCBI Taxonomy" id="765257"/>
    <lineage>
        <taxon>Eukaryota</taxon>
        <taxon>Fungi</taxon>
        <taxon>Dikarya</taxon>
        <taxon>Basidiomycota</taxon>
        <taxon>Agaricomycotina</taxon>
        <taxon>Agaricomycetes</taxon>
        <taxon>Agaricomycetidae</taxon>
        <taxon>Boletales</taxon>
        <taxon>Sclerodermatineae</taxon>
        <taxon>Pisolithaceae</taxon>
        <taxon>Pisolithus</taxon>
    </lineage>
</organism>
<accession>A0A0C9Y5P3</accession>
<evidence type="ECO:0000313" key="2">
    <source>
        <dbReference type="Proteomes" id="UP000054018"/>
    </source>
</evidence>
<reference evidence="2" key="2">
    <citation type="submission" date="2015-01" db="EMBL/GenBank/DDBJ databases">
        <title>Evolutionary Origins and Diversification of the Mycorrhizal Mutualists.</title>
        <authorList>
            <consortium name="DOE Joint Genome Institute"/>
            <consortium name="Mycorrhizal Genomics Consortium"/>
            <person name="Kohler A."/>
            <person name="Kuo A."/>
            <person name="Nagy L.G."/>
            <person name="Floudas D."/>
            <person name="Copeland A."/>
            <person name="Barry K.W."/>
            <person name="Cichocki N."/>
            <person name="Veneault-Fourrey C."/>
            <person name="LaButti K."/>
            <person name="Lindquist E.A."/>
            <person name="Lipzen A."/>
            <person name="Lundell T."/>
            <person name="Morin E."/>
            <person name="Murat C."/>
            <person name="Riley R."/>
            <person name="Ohm R."/>
            <person name="Sun H."/>
            <person name="Tunlid A."/>
            <person name="Henrissat B."/>
            <person name="Grigoriev I.V."/>
            <person name="Hibbett D.S."/>
            <person name="Martin F."/>
        </authorList>
    </citation>
    <scope>NUCLEOTIDE SEQUENCE [LARGE SCALE GENOMIC DNA]</scope>
    <source>
        <strain evidence="2">441</strain>
    </source>
</reference>
<dbReference type="AlphaFoldDB" id="A0A0C9Y5P3"/>
<proteinExistence type="predicted"/>
<dbReference type="STRING" id="765257.A0A0C9Y5P3"/>
<protein>
    <submittedName>
        <fullName evidence="1">Uncharacterized protein</fullName>
    </submittedName>
</protein>
<gene>
    <name evidence="1" type="ORF">PISMIDRAFT_121064</name>
</gene>
<dbReference type="Proteomes" id="UP000054018">
    <property type="component" value="Unassembled WGS sequence"/>
</dbReference>
<reference evidence="1 2" key="1">
    <citation type="submission" date="2014-04" db="EMBL/GenBank/DDBJ databases">
        <authorList>
            <consortium name="DOE Joint Genome Institute"/>
            <person name="Kuo A."/>
            <person name="Kohler A."/>
            <person name="Costa M.D."/>
            <person name="Nagy L.G."/>
            <person name="Floudas D."/>
            <person name="Copeland A."/>
            <person name="Barry K.W."/>
            <person name="Cichocki N."/>
            <person name="Veneault-Fourrey C."/>
            <person name="LaButti K."/>
            <person name="Lindquist E.A."/>
            <person name="Lipzen A."/>
            <person name="Lundell T."/>
            <person name="Morin E."/>
            <person name="Murat C."/>
            <person name="Sun H."/>
            <person name="Tunlid A."/>
            <person name="Henrissat B."/>
            <person name="Grigoriev I.V."/>
            <person name="Hibbett D.S."/>
            <person name="Martin F."/>
            <person name="Nordberg H.P."/>
            <person name="Cantor M.N."/>
            <person name="Hua S.X."/>
        </authorList>
    </citation>
    <scope>NUCLEOTIDE SEQUENCE [LARGE SCALE GENOMIC DNA]</scope>
    <source>
        <strain evidence="1 2">441</strain>
    </source>
</reference>
<sequence>MFVAPGDGAFTLSHKGGEHEAFEDLAQQVVDMHGIRYADSRTWHNWIELQMDHWTLQMDRLVNAYLNYCYHDMGDGLPAPEESENSAQCLTDTELVNLFSKYHHAMLPYKPHHLYSNEVLIYHGYIRCSPVLPTVAVSLWTLATYHQIHRICPWFSIQAQCKLLCHLHDVCLHSFL</sequence>
<dbReference type="EMBL" id="KN834092">
    <property type="protein sequence ID" value="KIK12326.1"/>
    <property type="molecule type" value="Genomic_DNA"/>
</dbReference>
<name>A0A0C9Y5P3_9AGAM</name>